<dbReference type="Proteomes" id="UP001482513">
    <property type="component" value="Unassembled WGS sequence"/>
</dbReference>
<accession>A0ABV0JYP7</accession>
<keyword evidence="4" id="KW-0961">Cell wall biogenesis/degradation</keyword>
<comment type="caution">
    <text evidence="7">The sequence shown here is derived from an EMBL/GenBank/DDBJ whole genome shotgun (WGS) entry which is preliminary data.</text>
</comment>
<evidence type="ECO:0000256" key="3">
    <source>
        <dbReference type="ARBA" id="ARBA00022801"/>
    </source>
</evidence>
<dbReference type="InterPro" id="IPR051206">
    <property type="entry name" value="NAMLAA_amidase_2"/>
</dbReference>
<proteinExistence type="predicted"/>
<gene>
    <name evidence="7" type="ORF">NC992_02090</name>
</gene>
<evidence type="ECO:0000259" key="6">
    <source>
        <dbReference type="SMART" id="SM00644"/>
    </source>
</evidence>
<comment type="catalytic activity">
    <reaction evidence="1">
        <text>Hydrolyzes the link between N-acetylmuramoyl residues and L-amino acid residues in certain cell-wall glycopeptides.</text>
        <dbReference type="EC" id="3.5.1.28"/>
    </reaction>
</comment>
<sequence>MARRWIWIGLGGVLVVLLSLGFSSARAAGPLEPMLTVSGLPPMQTTAAATLQPLKAAQPGPTDFAAPKLAQAAPPRQVTALADPTNYGDRFLTDINGQVVHNDFIAVLHETVGSAQSALNLFRTRHPRDQDQVSYHALIGRDGTVYYIVPPEKRAFGAGNSVFNGPNGPEAVRTNAAFPPSVNNFAYHVSLETPGDGFNNRRSHSGYTQAQYDSLAWLLAQTTIPDSRITTHQAVDRSGNRMDPRSFNSSSFFSQLRRYPTRSSLTG</sequence>
<dbReference type="InterPro" id="IPR036505">
    <property type="entry name" value="Amidase/PGRP_sf"/>
</dbReference>
<dbReference type="RefSeq" id="WP_313887180.1">
    <property type="nucleotide sequence ID" value="NZ_JAMPKX010000001.1"/>
</dbReference>
<feature type="domain" description="N-acetylmuramoyl-L-alanine amidase" evidence="6">
    <location>
        <begin position="92"/>
        <end position="245"/>
    </location>
</feature>
<dbReference type="PANTHER" id="PTHR30417:SF1">
    <property type="entry name" value="N-ACETYLMURAMOYL-L-ALANINE AMIDASE AMID"/>
    <property type="match status" value="1"/>
</dbReference>
<dbReference type="EMBL" id="JAMPKX010000001">
    <property type="protein sequence ID" value="MEP0945652.1"/>
    <property type="molecule type" value="Genomic_DNA"/>
</dbReference>
<dbReference type="CDD" id="cd06583">
    <property type="entry name" value="PGRP"/>
    <property type="match status" value="1"/>
</dbReference>
<dbReference type="InterPro" id="IPR002502">
    <property type="entry name" value="Amidase_domain"/>
</dbReference>
<evidence type="ECO:0000256" key="4">
    <source>
        <dbReference type="ARBA" id="ARBA00023316"/>
    </source>
</evidence>
<dbReference type="PANTHER" id="PTHR30417">
    <property type="entry name" value="N-ACETYLMURAMOYL-L-ALANINE AMIDASE AMID"/>
    <property type="match status" value="1"/>
</dbReference>
<protein>
    <recommendedName>
        <fullName evidence="2">N-acetylmuramoyl-L-alanine amidase</fullName>
        <ecNumber evidence="2">3.5.1.28</ecNumber>
    </recommendedName>
</protein>
<dbReference type="EC" id="3.5.1.28" evidence="2"/>
<name>A0ABV0JYP7_9CYAN</name>
<dbReference type="SMART" id="SM00644">
    <property type="entry name" value="Ami_2"/>
    <property type="match status" value="1"/>
</dbReference>
<dbReference type="Gene3D" id="3.40.80.10">
    <property type="entry name" value="Peptidoglycan recognition protein-like"/>
    <property type="match status" value="1"/>
</dbReference>
<feature type="region of interest" description="Disordered" evidence="5">
    <location>
        <begin position="230"/>
        <end position="249"/>
    </location>
</feature>
<reference evidence="7 8" key="1">
    <citation type="submission" date="2022-04" db="EMBL/GenBank/DDBJ databases">
        <title>Positive selection, recombination, and allopatry shape intraspecific diversity of widespread and dominant cyanobacteria.</title>
        <authorList>
            <person name="Wei J."/>
            <person name="Shu W."/>
            <person name="Hu C."/>
        </authorList>
    </citation>
    <scope>NUCLEOTIDE SEQUENCE [LARGE SCALE GENOMIC DNA]</scope>
    <source>
        <strain evidence="7 8">DQ-A4</strain>
    </source>
</reference>
<feature type="compositionally biased region" description="Basic and acidic residues" evidence="5">
    <location>
        <begin position="234"/>
        <end position="244"/>
    </location>
</feature>
<evidence type="ECO:0000313" key="8">
    <source>
        <dbReference type="Proteomes" id="UP001482513"/>
    </source>
</evidence>
<evidence type="ECO:0000313" key="7">
    <source>
        <dbReference type="EMBL" id="MEP0945652.1"/>
    </source>
</evidence>
<evidence type="ECO:0000256" key="1">
    <source>
        <dbReference type="ARBA" id="ARBA00001561"/>
    </source>
</evidence>
<dbReference type="Pfam" id="PF01510">
    <property type="entry name" value="Amidase_2"/>
    <property type="match status" value="1"/>
</dbReference>
<evidence type="ECO:0000256" key="5">
    <source>
        <dbReference type="SAM" id="MobiDB-lite"/>
    </source>
</evidence>
<organism evidence="7 8">
    <name type="scientific">Leptolyngbya subtilissima DQ-A4</name>
    <dbReference type="NCBI Taxonomy" id="2933933"/>
    <lineage>
        <taxon>Bacteria</taxon>
        <taxon>Bacillati</taxon>
        <taxon>Cyanobacteriota</taxon>
        <taxon>Cyanophyceae</taxon>
        <taxon>Leptolyngbyales</taxon>
        <taxon>Leptolyngbyaceae</taxon>
        <taxon>Leptolyngbya group</taxon>
        <taxon>Leptolyngbya</taxon>
    </lineage>
</organism>
<keyword evidence="8" id="KW-1185">Reference proteome</keyword>
<evidence type="ECO:0000256" key="2">
    <source>
        <dbReference type="ARBA" id="ARBA00011901"/>
    </source>
</evidence>
<keyword evidence="3" id="KW-0378">Hydrolase</keyword>
<dbReference type="SUPFAM" id="SSF55846">
    <property type="entry name" value="N-acetylmuramoyl-L-alanine amidase-like"/>
    <property type="match status" value="1"/>
</dbReference>